<feature type="compositionally biased region" description="Low complexity" evidence="4">
    <location>
        <begin position="122"/>
        <end position="149"/>
    </location>
</feature>
<gene>
    <name evidence="5" type="ORF">DFQ27_009413</name>
</gene>
<feature type="compositionally biased region" description="Acidic residues" evidence="4">
    <location>
        <begin position="652"/>
        <end position="666"/>
    </location>
</feature>
<feature type="compositionally biased region" description="Gly residues" evidence="4">
    <location>
        <begin position="668"/>
        <end position="682"/>
    </location>
</feature>
<evidence type="ECO:0000313" key="5">
    <source>
        <dbReference type="EMBL" id="KAG0250432.1"/>
    </source>
</evidence>
<evidence type="ECO:0000256" key="4">
    <source>
        <dbReference type="SAM" id="MobiDB-lite"/>
    </source>
</evidence>
<feature type="region of interest" description="Disordered" evidence="4">
    <location>
        <begin position="230"/>
        <end position="284"/>
    </location>
</feature>
<dbReference type="EMBL" id="JAAAJB010000861">
    <property type="protein sequence ID" value="KAG0250432.1"/>
    <property type="molecule type" value="Genomic_DNA"/>
</dbReference>
<feature type="compositionally biased region" description="Low complexity" evidence="4">
    <location>
        <begin position="683"/>
        <end position="701"/>
    </location>
</feature>
<feature type="compositionally biased region" description="Basic residues" evidence="4">
    <location>
        <begin position="420"/>
        <end position="431"/>
    </location>
</feature>
<feature type="compositionally biased region" description="Low complexity" evidence="4">
    <location>
        <begin position="638"/>
        <end position="651"/>
    </location>
</feature>
<feature type="compositionally biased region" description="Pro residues" evidence="4">
    <location>
        <begin position="230"/>
        <end position="242"/>
    </location>
</feature>
<feature type="region of interest" description="Disordered" evidence="4">
    <location>
        <begin position="392"/>
        <end position="483"/>
    </location>
</feature>
<dbReference type="InterPro" id="IPR019354">
    <property type="entry name" value="SMG8-like"/>
</dbReference>
<dbReference type="GO" id="GO:0000184">
    <property type="term" value="P:nuclear-transcribed mRNA catabolic process, nonsense-mediated decay"/>
    <property type="evidence" value="ECO:0007669"/>
    <property type="project" value="UniProtKB-KW"/>
</dbReference>
<feature type="compositionally biased region" description="Basic residues" evidence="4">
    <location>
        <begin position="705"/>
        <end position="721"/>
    </location>
</feature>
<dbReference type="PANTHER" id="PTHR13091:SF0">
    <property type="entry name" value="NONSENSE-MEDIATED MRNA DECAY FACTOR SMG8"/>
    <property type="match status" value="1"/>
</dbReference>
<comment type="similarity">
    <text evidence="1">Belongs to the SMG8 family.</text>
</comment>
<organism evidence="5 6">
    <name type="scientific">Actinomortierella ambigua</name>
    <dbReference type="NCBI Taxonomy" id="1343610"/>
    <lineage>
        <taxon>Eukaryota</taxon>
        <taxon>Fungi</taxon>
        <taxon>Fungi incertae sedis</taxon>
        <taxon>Mucoromycota</taxon>
        <taxon>Mortierellomycotina</taxon>
        <taxon>Mortierellomycetes</taxon>
        <taxon>Mortierellales</taxon>
        <taxon>Mortierellaceae</taxon>
        <taxon>Actinomortierella</taxon>
    </lineage>
</organism>
<evidence type="ECO:0000256" key="2">
    <source>
        <dbReference type="ARBA" id="ARBA00023161"/>
    </source>
</evidence>
<dbReference type="AlphaFoldDB" id="A0A9P6PQM4"/>
<dbReference type="PANTHER" id="PTHR13091">
    <property type="entry name" value="AMPLIFIED IN BREAST CANCER 2-RELATED"/>
    <property type="match status" value="1"/>
</dbReference>
<dbReference type="Proteomes" id="UP000807716">
    <property type="component" value="Unassembled WGS sequence"/>
</dbReference>
<feature type="compositionally biased region" description="Basic residues" evidence="4">
    <location>
        <begin position="251"/>
        <end position="271"/>
    </location>
</feature>
<comment type="caution">
    <text evidence="5">The sequence shown here is derived from an EMBL/GenBank/DDBJ whole genome shotgun (WGS) entry which is preliminary data.</text>
</comment>
<name>A0A9P6PQM4_9FUNG</name>
<sequence>MGDDWLASFGLDPQVPVAVVGFFGRSRDMSTVERIRRVRPPKATMEDHGSGVQHDDLPSGTDVKFPLGVGDSKAVGDIQLYVDRSTNTLLLHHDFACNDTDMLERLLPASMEIFSSSSPTKHQQQQQTQTQPQPQQQQQPQPTHPQQQQDTGLVWMKWMHRQEFASHRALLFLFLVSHVVVWTLPDMAVDMKTVSILTALGHLKRHMMHELEKFMAVCWERLGFRPPPLGYYPQQPQPPPPSSSSSQHYPYHSHHPAHHHNYGHHSAHHGQQHQQQQHQQQARASALLPGTCVPTLLFVVERLQLSDPWYDSSSSEESIQEGLKALLKSSADRLQSRVRCVFKASQLIPLQEQQSIAPDTRQLFTLPNSSDPSFAHIIPYFSVHFNMQTNAEETVSTETTSTIQSQWRLHQQQEEDARNSKTHARGHHAKKPPPSSSASASVDGLRADIPALRGPVAGEEKGKRKHGEGGDGHHYSSPSSSSTEDEWLMSLSASSSSSSSLLDLYSALTAETCEPMLVPTASVSAHGEDMVGTMAMATGTATARAAQQPPTLATLYYEHSSVRLKRFIYDRIKQLQSTLGPSTGLGRPTMGGKRGGGTSSFVVLPSLKQWIAGTFALREALGIAPPQRSHQGRRLEQQHQQPQQQSHQQSLEDQDEEDGDEEEDEGVTGAGETGGRGSGPAGTGAADQGQVPAPAASAVGAGRPGRSRRGGANRRGGKKLATKTSNLVQKRIHDFVKVDEVMNELYGSRVEQASVSRGAHSERYHQLKADQAKKLFQSLSHRR</sequence>
<reference evidence="5" key="1">
    <citation type="journal article" date="2020" name="Fungal Divers.">
        <title>Resolving the Mortierellaceae phylogeny through synthesis of multi-gene phylogenetics and phylogenomics.</title>
        <authorList>
            <person name="Vandepol N."/>
            <person name="Liber J."/>
            <person name="Desiro A."/>
            <person name="Na H."/>
            <person name="Kennedy M."/>
            <person name="Barry K."/>
            <person name="Grigoriev I.V."/>
            <person name="Miller A.N."/>
            <person name="O'Donnell K."/>
            <person name="Stajich J.E."/>
            <person name="Bonito G."/>
        </authorList>
    </citation>
    <scope>NUCLEOTIDE SEQUENCE</scope>
    <source>
        <strain evidence="5">BC1065</strain>
    </source>
</reference>
<keyword evidence="2" id="KW-0866">Nonsense-mediated mRNA decay</keyword>
<feature type="region of interest" description="Disordered" evidence="4">
    <location>
        <begin position="115"/>
        <end position="149"/>
    </location>
</feature>
<evidence type="ECO:0000313" key="6">
    <source>
        <dbReference type="Proteomes" id="UP000807716"/>
    </source>
</evidence>
<proteinExistence type="inferred from homology"/>
<protein>
    <recommendedName>
        <fullName evidence="3">Nonsense-mediated mRNA decay factor SMG8</fullName>
    </recommendedName>
</protein>
<dbReference type="OrthoDB" id="63589at2759"/>
<feature type="compositionally biased region" description="Low complexity" evidence="4">
    <location>
        <begin position="272"/>
        <end position="284"/>
    </location>
</feature>
<feature type="compositionally biased region" description="Low complexity" evidence="4">
    <location>
        <begin position="392"/>
        <end position="402"/>
    </location>
</feature>
<feature type="compositionally biased region" description="Basic and acidic residues" evidence="4">
    <location>
        <begin position="458"/>
        <end position="474"/>
    </location>
</feature>
<feature type="region of interest" description="Disordered" evidence="4">
    <location>
        <begin position="627"/>
        <end position="726"/>
    </location>
</feature>
<evidence type="ECO:0000256" key="3">
    <source>
        <dbReference type="ARBA" id="ARBA00029509"/>
    </source>
</evidence>
<evidence type="ECO:0000256" key="1">
    <source>
        <dbReference type="ARBA" id="ARBA00006443"/>
    </source>
</evidence>
<accession>A0A9P6PQM4</accession>
<keyword evidence="6" id="KW-1185">Reference proteome</keyword>